<organism evidence="1 2">
    <name type="scientific">Membranihabitans marinus</name>
    <dbReference type="NCBI Taxonomy" id="1227546"/>
    <lineage>
        <taxon>Bacteria</taxon>
        <taxon>Pseudomonadati</taxon>
        <taxon>Bacteroidota</taxon>
        <taxon>Saprospiria</taxon>
        <taxon>Saprospirales</taxon>
        <taxon>Saprospiraceae</taxon>
        <taxon>Membranihabitans</taxon>
    </lineage>
</organism>
<dbReference type="PANTHER" id="PTHR43235:SF1">
    <property type="entry name" value="GLUTAMINE AMIDOTRANSFERASE PB2B2.05-RELATED"/>
    <property type="match status" value="1"/>
</dbReference>
<dbReference type="RefSeq" id="WP_222580299.1">
    <property type="nucleotide sequence ID" value="NZ_JAHVHU010000010.1"/>
</dbReference>
<dbReference type="Pfam" id="PF07722">
    <property type="entry name" value="Peptidase_C26"/>
    <property type="match status" value="1"/>
</dbReference>
<dbReference type="EMBL" id="JAHVHU010000010">
    <property type="protein sequence ID" value="MBY5958760.1"/>
    <property type="molecule type" value="Genomic_DNA"/>
</dbReference>
<evidence type="ECO:0000313" key="2">
    <source>
        <dbReference type="Proteomes" id="UP000753961"/>
    </source>
</evidence>
<dbReference type="SUPFAM" id="SSF52317">
    <property type="entry name" value="Class I glutamine amidotransferase-like"/>
    <property type="match status" value="1"/>
</dbReference>
<dbReference type="Proteomes" id="UP000753961">
    <property type="component" value="Unassembled WGS sequence"/>
</dbReference>
<dbReference type="InterPro" id="IPR044668">
    <property type="entry name" value="PuuD-like"/>
</dbReference>
<dbReference type="PROSITE" id="PS51273">
    <property type="entry name" value="GATASE_TYPE_1"/>
    <property type="match status" value="1"/>
</dbReference>
<accession>A0A953HUM7</accession>
<gene>
    <name evidence="1" type="ORF">KUV50_11480</name>
</gene>
<protein>
    <submittedName>
        <fullName evidence="1">Gamma-glutamyl-gamma-aminobutyrate hydrolase family protein</fullName>
    </submittedName>
</protein>
<dbReference type="AlphaFoldDB" id="A0A953HUM7"/>
<dbReference type="GO" id="GO:0016811">
    <property type="term" value="F:hydrolase activity, acting on carbon-nitrogen (but not peptide) bonds, in linear amides"/>
    <property type="evidence" value="ECO:0007669"/>
    <property type="project" value="InterPro"/>
</dbReference>
<dbReference type="CDD" id="cd01745">
    <property type="entry name" value="GATase1_2"/>
    <property type="match status" value="1"/>
</dbReference>
<comment type="caution">
    <text evidence="1">The sequence shown here is derived from an EMBL/GenBank/DDBJ whole genome shotgun (WGS) entry which is preliminary data.</text>
</comment>
<dbReference type="Gene3D" id="3.40.50.880">
    <property type="match status" value="1"/>
</dbReference>
<dbReference type="InterPro" id="IPR029062">
    <property type="entry name" value="Class_I_gatase-like"/>
</dbReference>
<reference evidence="1" key="1">
    <citation type="submission" date="2021-06" db="EMBL/GenBank/DDBJ databases">
        <title>44 bacteria genomes isolated from Dapeng, Shenzhen.</title>
        <authorList>
            <person name="Zheng W."/>
            <person name="Yu S."/>
            <person name="Huang Y."/>
        </authorList>
    </citation>
    <scope>NUCLEOTIDE SEQUENCE</scope>
    <source>
        <strain evidence="1">DP5N28-2</strain>
    </source>
</reference>
<keyword evidence="1" id="KW-0378">Hydrolase</keyword>
<dbReference type="GO" id="GO:0005829">
    <property type="term" value="C:cytosol"/>
    <property type="evidence" value="ECO:0007669"/>
    <property type="project" value="TreeGrafter"/>
</dbReference>
<name>A0A953HUM7_9BACT</name>
<evidence type="ECO:0000313" key="1">
    <source>
        <dbReference type="EMBL" id="MBY5958760.1"/>
    </source>
</evidence>
<keyword evidence="2" id="KW-1185">Reference proteome</keyword>
<dbReference type="PANTHER" id="PTHR43235">
    <property type="entry name" value="GLUTAMINE AMIDOTRANSFERASE PB2B2.05-RELATED"/>
    <property type="match status" value="1"/>
</dbReference>
<sequence length="259" mass="29458">MIKIGISSCFMYSNPKRIVFGPKSLSYIENDMARYVTTQDVLPVLIPDVAEPYLTSILQQLDGVVLQGGSDLAPESYGESPIGKWKGDAYRDRYELKILDFAIQQSLPVLGICRGFQLMNVYFGGTLYQDISTQLPKAILHRSAEDYDQLHHAIRFEENNFLQTMYADIPNPQVNTVHHQAIKKLGSDLNIYARSEDGLIEAFGYSKEPEGKVFGVQWHPEFSPTLAGLVIPADRIYRRFLDYARKQYDLRQTNQIVTP</sequence>
<proteinExistence type="predicted"/>
<dbReference type="InterPro" id="IPR011697">
    <property type="entry name" value="Peptidase_C26"/>
</dbReference>